<keyword evidence="3" id="KW-0378">Hydrolase</keyword>
<organism evidence="3 4">
    <name type="scientific">Campylobacter curvus (strain 525.92)</name>
    <dbReference type="NCBI Taxonomy" id="360105"/>
    <lineage>
        <taxon>Bacteria</taxon>
        <taxon>Pseudomonadati</taxon>
        <taxon>Campylobacterota</taxon>
        <taxon>Epsilonproteobacteria</taxon>
        <taxon>Campylobacterales</taxon>
        <taxon>Campylobacteraceae</taxon>
        <taxon>Campylobacter</taxon>
    </lineage>
</organism>
<sequence length="256" mass="29237">MIDISKKILSTVGKTNAQYKMVQGGDKILLGLSGGKDSLALAHVLKHMQRVTPEKFEFKAVTLSYGMGEDYAYLTRHCNEHGIEHEVIDSSIFEISKDKIRKNSSFCSFFSRMRRGYLYTYALNGGFNKLAIAHHLDDAAESFFMNFTYNGALRTLAPKYKAKNGIEVIRPFIFVRERQLRENALRNELRVIGDEACPAMRFDVKMPHARYETKQLLAQLEKNNPKLFTSLKAAFHNIHTDTFFGSSEAKFSEDDE</sequence>
<dbReference type="Gene3D" id="3.40.50.620">
    <property type="entry name" value="HUPs"/>
    <property type="match status" value="1"/>
</dbReference>
<dbReference type="SUPFAM" id="SSF52402">
    <property type="entry name" value="Adenine nucleotide alpha hydrolases-like"/>
    <property type="match status" value="1"/>
</dbReference>
<protein>
    <submittedName>
        <fullName evidence="3">Adenine nucleotide alpha hydrolase, possible tRNA 2-thiocytidine biosynthesis protein</fullName>
    </submittedName>
</protein>
<dbReference type="Pfam" id="PF01171">
    <property type="entry name" value="ATP_bind_3"/>
    <property type="match status" value="1"/>
</dbReference>
<dbReference type="GO" id="GO:0008033">
    <property type="term" value="P:tRNA processing"/>
    <property type="evidence" value="ECO:0007669"/>
    <property type="project" value="InterPro"/>
</dbReference>
<evidence type="ECO:0000256" key="1">
    <source>
        <dbReference type="ARBA" id="ARBA00022679"/>
    </source>
</evidence>
<dbReference type="CDD" id="cd24138">
    <property type="entry name" value="TtcA-like"/>
    <property type="match status" value="1"/>
</dbReference>
<feature type="domain" description="tRNA(Ile)-lysidine/2-thiocytidine synthase N-terminal" evidence="2">
    <location>
        <begin position="27"/>
        <end position="196"/>
    </location>
</feature>
<keyword evidence="1" id="KW-0808">Transferase</keyword>
<dbReference type="InterPro" id="IPR014729">
    <property type="entry name" value="Rossmann-like_a/b/a_fold"/>
</dbReference>
<keyword evidence="4" id="KW-1185">Reference proteome</keyword>
<dbReference type="STRING" id="360105.CCV52592_1749"/>
<dbReference type="EMBL" id="CP000767">
    <property type="protein sequence ID" value="EAU01092.1"/>
    <property type="molecule type" value="Genomic_DNA"/>
</dbReference>
<dbReference type="GO" id="GO:0016740">
    <property type="term" value="F:transferase activity"/>
    <property type="evidence" value="ECO:0007669"/>
    <property type="project" value="UniProtKB-KW"/>
</dbReference>
<dbReference type="RefSeq" id="WP_009649314.1">
    <property type="nucleotide sequence ID" value="NC_009715.2"/>
</dbReference>
<reference evidence="3" key="1">
    <citation type="submission" date="2016-07" db="EMBL/GenBank/DDBJ databases">
        <title>Comparative genomics of the Campylobacter concisus group.</title>
        <authorList>
            <person name="Miller W.G."/>
            <person name="Yee E."/>
            <person name="Chapman M.H."/>
            <person name="Huynh S."/>
            <person name="Bono J.L."/>
            <person name="On S.L.W."/>
            <person name="StLeger J."/>
            <person name="Foster G."/>
            <person name="Parker C.T."/>
        </authorList>
    </citation>
    <scope>NUCLEOTIDE SEQUENCE</scope>
    <source>
        <strain evidence="3">525.92</strain>
    </source>
</reference>
<dbReference type="OrthoDB" id="9801054at2"/>
<dbReference type="GO" id="GO:0016787">
    <property type="term" value="F:hydrolase activity"/>
    <property type="evidence" value="ECO:0007669"/>
    <property type="project" value="UniProtKB-KW"/>
</dbReference>
<evidence type="ECO:0000259" key="2">
    <source>
        <dbReference type="Pfam" id="PF01171"/>
    </source>
</evidence>
<dbReference type="PANTHER" id="PTHR43686">
    <property type="entry name" value="SULFURTRANSFERASE-RELATED"/>
    <property type="match status" value="1"/>
</dbReference>
<accession>A7H006</accession>
<dbReference type="PANTHER" id="PTHR43686:SF1">
    <property type="entry name" value="AMINOTRAN_5 DOMAIN-CONTAINING PROTEIN"/>
    <property type="match status" value="1"/>
</dbReference>
<proteinExistence type="predicted"/>
<dbReference type="Proteomes" id="UP000006380">
    <property type="component" value="Chromosome"/>
</dbReference>
<dbReference type="InterPro" id="IPR035107">
    <property type="entry name" value="tRNA_thiolation_TtcA_Ctu1"/>
</dbReference>
<gene>
    <name evidence="3" type="ORF">CCV52592_1749</name>
</gene>
<dbReference type="AlphaFoldDB" id="A7H006"/>
<dbReference type="KEGG" id="ccv:CCV52592_1749"/>
<name>A7H006_CAMC5</name>
<dbReference type="PIRSF" id="PIRSF004976">
    <property type="entry name" value="ATPase_YdaO"/>
    <property type="match status" value="1"/>
</dbReference>
<evidence type="ECO:0000313" key="4">
    <source>
        <dbReference type="Proteomes" id="UP000006380"/>
    </source>
</evidence>
<dbReference type="HOGENOM" id="CLU_026481_5_1_7"/>
<dbReference type="InterPro" id="IPR011063">
    <property type="entry name" value="TilS/TtcA_N"/>
</dbReference>
<evidence type="ECO:0000313" key="3">
    <source>
        <dbReference type="EMBL" id="EAU01092.1"/>
    </source>
</evidence>